<comment type="caution">
    <text evidence="2">The sequence shown here is derived from an EMBL/GenBank/DDBJ whole genome shotgun (WGS) entry which is preliminary data.</text>
</comment>
<evidence type="ECO:0000256" key="1">
    <source>
        <dbReference type="SAM" id="Phobius"/>
    </source>
</evidence>
<keyword evidence="3" id="KW-1185">Reference proteome</keyword>
<keyword evidence="1" id="KW-0472">Membrane</keyword>
<dbReference type="AlphaFoldDB" id="A0A5A9W5B1"/>
<dbReference type="Pfam" id="PF19659">
    <property type="entry name" value="DUF6162"/>
    <property type="match status" value="1"/>
</dbReference>
<accession>A0A5A9W5B1</accession>
<evidence type="ECO:0000313" key="2">
    <source>
        <dbReference type="EMBL" id="KAA0875355.1"/>
    </source>
</evidence>
<evidence type="ECO:0000313" key="3">
    <source>
        <dbReference type="Proteomes" id="UP000325302"/>
    </source>
</evidence>
<dbReference type="Proteomes" id="UP000325302">
    <property type="component" value="Unassembled WGS sequence"/>
</dbReference>
<dbReference type="EMBL" id="SMRS01000003">
    <property type="protein sequence ID" value="KAA0875355.1"/>
    <property type="molecule type" value="Genomic_DNA"/>
</dbReference>
<keyword evidence="1" id="KW-0812">Transmembrane</keyword>
<protein>
    <submittedName>
        <fullName evidence="2">Uncharacterized protein</fullName>
    </submittedName>
</protein>
<reference evidence="2 3" key="1">
    <citation type="submission" date="2019-03" db="EMBL/GenBank/DDBJ databases">
        <title>Nitrincola sp. nov. isolated from an Indian soda lake.</title>
        <authorList>
            <person name="Joshi A."/>
            <person name="Thite S.V."/>
            <person name="Joseph N."/>
            <person name="Dhotre D."/>
            <person name="Moorthy M."/>
            <person name="Shouche Y.S."/>
        </authorList>
    </citation>
    <scope>NUCLEOTIDE SEQUENCE [LARGE SCALE GENOMIC DNA]</scope>
    <source>
        <strain evidence="2 3">MEB193</strain>
    </source>
</reference>
<gene>
    <name evidence="2" type="ORF">E1H14_05025</name>
</gene>
<feature type="transmembrane region" description="Helical" evidence="1">
    <location>
        <begin position="33"/>
        <end position="52"/>
    </location>
</feature>
<dbReference type="InterPro" id="IPR046160">
    <property type="entry name" value="DUF6162"/>
</dbReference>
<dbReference type="OrthoDB" id="6120319at2"/>
<name>A0A5A9W5B1_9GAMM</name>
<proteinExistence type="predicted"/>
<sequence>MKILLSMIMPNSNSVLHSLREEVIPNDGRRETLWVALSILGILLLSVLGIHWRQDPGESASLMPVLSTFDQQRLTELSIALEELTFMMPTDTYPSLEMIQAAGIPPFDQGLTWQELSPGCYHLSPTSTHAGFVLALWHRQIWLHLPVSYSLHPVGQDCLPQDHWISTR</sequence>
<keyword evidence="1" id="KW-1133">Transmembrane helix</keyword>
<organism evidence="2 3">
    <name type="scientific">Nitrincola tapanii</name>
    <dbReference type="NCBI Taxonomy" id="1708751"/>
    <lineage>
        <taxon>Bacteria</taxon>
        <taxon>Pseudomonadati</taxon>
        <taxon>Pseudomonadota</taxon>
        <taxon>Gammaproteobacteria</taxon>
        <taxon>Oceanospirillales</taxon>
        <taxon>Oceanospirillaceae</taxon>
        <taxon>Nitrincola</taxon>
    </lineage>
</organism>
<dbReference type="RefSeq" id="WP_149390363.1">
    <property type="nucleotide sequence ID" value="NZ_SMRS01000003.1"/>
</dbReference>